<proteinExistence type="inferred from homology"/>
<keyword evidence="7" id="KW-1185">Reference proteome</keyword>
<feature type="compositionally biased region" description="Basic and acidic residues" evidence="2">
    <location>
        <begin position="163"/>
        <end position="174"/>
    </location>
</feature>
<evidence type="ECO:0000313" key="7">
    <source>
        <dbReference type="Proteomes" id="UP000182517"/>
    </source>
</evidence>
<evidence type="ECO:0000256" key="3">
    <source>
        <dbReference type="SAM" id="SignalP"/>
    </source>
</evidence>
<feature type="signal peptide" evidence="3">
    <location>
        <begin position="1"/>
        <end position="28"/>
    </location>
</feature>
<dbReference type="GO" id="GO:0015627">
    <property type="term" value="C:type II protein secretion system complex"/>
    <property type="evidence" value="ECO:0007669"/>
    <property type="project" value="TreeGrafter"/>
</dbReference>
<dbReference type="Pfam" id="PF13629">
    <property type="entry name" value="T2SS-T3SS_pil_N"/>
    <property type="match status" value="1"/>
</dbReference>
<evidence type="ECO:0000256" key="1">
    <source>
        <dbReference type="RuleBase" id="RU004003"/>
    </source>
</evidence>
<feature type="chain" id="PRO_5012588970" evidence="3">
    <location>
        <begin position="29"/>
        <end position="505"/>
    </location>
</feature>
<comment type="similarity">
    <text evidence="1">Belongs to the bacterial secretin family.</text>
</comment>
<evidence type="ECO:0000256" key="2">
    <source>
        <dbReference type="SAM" id="MobiDB-lite"/>
    </source>
</evidence>
<dbReference type="InterPro" id="IPR004846">
    <property type="entry name" value="T2SS/T3SS_dom"/>
</dbReference>
<dbReference type="PROSITE" id="PS00875">
    <property type="entry name" value="T2SP_D"/>
    <property type="match status" value="1"/>
</dbReference>
<dbReference type="GO" id="GO:0009306">
    <property type="term" value="P:protein secretion"/>
    <property type="evidence" value="ECO:0007669"/>
    <property type="project" value="InterPro"/>
</dbReference>
<feature type="region of interest" description="Disordered" evidence="2">
    <location>
        <begin position="160"/>
        <end position="179"/>
    </location>
</feature>
<dbReference type="PANTHER" id="PTHR30332">
    <property type="entry name" value="PROBABLE GENERAL SECRETION PATHWAY PROTEIN D"/>
    <property type="match status" value="1"/>
</dbReference>
<dbReference type="OrthoDB" id="9775455at2"/>
<dbReference type="RefSeq" id="WP_072282930.1">
    <property type="nucleotide sequence ID" value="NZ_CP015519.1"/>
</dbReference>
<gene>
    <name evidence="6" type="ORF">A7E78_03455</name>
</gene>
<dbReference type="KEGG" id="pef:A7E78_03455"/>
<evidence type="ECO:0000259" key="4">
    <source>
        <dbReference type="Pfam" id="PF00263"/>
    </source>
</evidence>
<evidence type="ECO:0000259" key="5">
    <source>
        <dbReference type="Pfam" id="PF13629"/>
    </source>
</evidence>
<dbReference type="InterPro" id="IPR050810">
    <property type="entry name" value="Bact_Secretion_Sys_Channel"/>
</dbReference>
<feature type="domain" description="Type II/III secretion system secretin-like" evidence="4">
    <location>
        <begin position="275"/>
        <end position="436"/>
    </location>
</feature>
<dbReference type="InterPro" id="IPR032789">
    <property type="entry name" value="T2SS-T3SS_pil_N"/>
</dbReference>
<dbReference type="PANTHER" id="PTHR30332:SF17">
    <property type="entry name" value="TYPE IV PILIATION SYSTEM PROTEIN DR_0774-RELATED"/>
    <property type="match status" value="1"/>
</dbReference>
<dbReference type="Pfam" id="PF00263">
    <property type="entry name" value="Secretin"/>
    <property type="match status" value="1"/>
</dbReference>
<organism evidence="6 7">
    <name type="scientific">Syntrophotalea acetylenivorans</name>
    <dbReference type="NCBI Taxonomy" id="1842532"/>
    <lineage>
        <taxon>Bacteria</taxon>
        <taxon>Pseudomonadati</taxon>
        <taxon>Thermodesulfobacteriota</taxon>
        <taxon>Desulfuromonadia</taxon>
        <taxon>Desulfuromonadales</taxon>
        <taxon>Syntrophotaleaceae</taxon>
        <taxon>Syntrophotalea</taxon>
    </lineage>
</organism>
<accession>A0A1L3GM49</accession>
<dbReference type="Proteomes" id="UP000182517">
    <property type="component" value="Chromosome"/>
</dbReference>
<feature type="region of interest" description="Disordered" evidence="2">
    <location>
        <begin position="472"/>
        <end position="505"/>
    </location>
</feature>
<reference evidence="6 7" key="1">
    <citation type="journal article" date="2017" name="Genome Announc.">
        <title>Complete Genome Sequences of Two Acetylene-Fermenting Pelobacter acetylenicus Strains.</title>
        <authorList>
            <person name="Sutton J.M."/>
            <person name="Baesman S.M."/>
            <person name="Fierst J.L."/>
            <person name="Poret-Peterson A.T."/>
            <person name="Oremland R.S."/>
            <person name="Dunlap D.S."/>
            <person name="Akob D.M."/>
        </authorList>
    </citation>
    <scope>NUCLEOTIDE SEQUENCE [LARGE SCALE GENOMIC DNA]</scope>
    <source>
        <strain evidence="6 7">SFB93</strain>
    </source>
</reference>
<feature type="domain" description="Pilus formation protein N-terminal" evidence="5">
    <location>
        <begin position="34"/>
        <end position="108"/>
    </location>
</feature>
<dbReference type="EMBL" id="CP015519">
    <property type="protein sequence ID" value="APG26970.1"/>
    <property type="molecule type" value="Genomic_DNA"/>
</dbReference>
<dbReference type="PRINTS" id="PR00811">
    <property type="entry name" value="BCTERIALGSPD"/>
</dbReference>
<name>A0A1L3GM49_9BACT</name>
<dbReference type="InterPro" id="IPR001775">
    <property type="entry name" value="GspD/PilQ"/>
</dbReference>
<protein>
    <submittedName>
        <fullName evidence="6">Uncharacterized protein</fullName>
    </submittedName>
</protein>
<dbReference type="AlphaFoldDB" id="A0A1L3GM49"/>
<dbReference type="STRING" id="1842532.A7E78_03455"/>
<evidence type="ECO:0000313" key="6">
    <source>
        <dbReference type="EMBL" id="APG26970.1"/>
    </source>
</evidence>
<sequence length="505" mass="54580">MRKFRLIAKPMRLAAGLALLLFAAPLFAAEIEHLTLDVNVGGSELVKIAEPSRRMKILISNQDIIGARPLKADLINVYNLGKKVGYSRVTVWDDYKREVRAIIDVNVSLDVTPLKQKLHQLYPNQDIKVYSSESGIVLSGSVSGPEVMEQTLRLARTFLPPKAEGDRSEEDTGKSGDGITNLMRVSGIQQVMLEVKFAEVTRSSSRDLRAAFGWDGLIGDDIAVGGIGGLATNSNGTLSGATPGSLLLNFANFGGDIPANIFVEIGDFSAALRFLEEEGLARLLAEPRLVTQSGQEASFLAGGEFPIPVPDDDGITIEYKEFGVALRFTPVVLSNGKISLRVAPSVSDIASSSTIPTGTITDFVVPNLITRKLESTVQLYDGQTLALAGLLQDSLRESVSKIPGLGDIPIIGTLFRSTSYQQERTDLMISVTPHLVTANKEGTIKYPGQDMKIPNRYEFYLEGRLEGRRSGDMDTLGVHSFGQEVPESEQGGLEGSFGHEPVTAE</sequence>
<keyword evidence="3" id="KW-0732">Signal</keyword>
<dbReference type="InterPro" id="IPR004845">
    <property type="entry name" value="T2SS_GspD_CS"/>
</dbReference>